<feature type="region of interest" description="Disordered" evidence="2">
    <location>
        <begin position="1"/>
        <end position="36"/>
    </location>
</feature>
<sequence>MASSMKAALGDHTVKDAPGVGASGGSATSHRPEATAAAHGRLLSELKEKLRVATPKTPLLEKTTGLDASGSSLSHRPRSYGEGYSTWTQPQVTTESAKCLSTPTTAVPSCNCRRHTGMQARVTLRCRCFLQCADTEATQTDEQAKSSYGPRKRGLVCQLVNRFNEKASLQENDVRAAVDVSKSAPSTAFCKSSLTAASEESPEVSEGGKKKEECSLNSSGYTSLHSEQQSSLNLSVSEASRQKVRDALACANDILNEMRQDLSRIFPKERSFETEESPTPPVLQSSDELIALLNLISQLNQDAVDAEANEELSEEDYEDCLDPRIRSRRYIVLDEIDFLNHAIQSQWASVYERLQSSLNNRLRQTLDDCRQGPKDKAGTSQEIIFNKATEEWRQLVTDIKADFHTACVDFDKWRTGFLEKVFHSSCAALHRRQRLWVLGEILRDDLFVSLLIFERRARTRVAALWKKLVERRELS</sequence>
<feature type="region of interest" description="Disordered" evidence="2">
    <location>
        <begin position="53"/>
        <end position="86"/>
    </location>
</feature>
<feature type="region of interest" description="Disordered" evidence="2">
    <location>
        <begin position="200"/>
        <end position="222"/>
    </location>
</feature>
<name>A0A9J6DAQ1_RHIMP</name>
<comment type="caution">
    <text evidence="3">The sequence shown here is derived from an EMBL/GenBank/DDBJ whole genome shotgun (WGS) entry which is preliminary data.</text>
</comment>
<accession>A0A9J6DAQ1</accession>
<keyword evidence="1" id="KW-0175">Coiled coil</keyword>
<evidence type="ECO:0000256" key="1">
    <source>
        <dbReference type="SAM" id="Coils"/>
    </source>
</evidence>
<evidence type="ECO:0000313" key="3">
    <source>
        <dbReference type="EMBL" id="KAH8019277.1"/>
    </source>
</evidence>
<organism evidence="3 4">
    <name type="scientific">Rhipicephalus microplus</name>
    <name type="common">Cattle tick</name>
    <name type="synonym">Boophilus microplus</name>
    <dbReference type="NCBI Taxonomy" id="6941"/>
    <lineage>
        <taxon>Eukaryota</taxon>
        <taxon>Metazoa</taxon>
        <taxon>Ecdysozoa</taxon>
        <taxon>Arthropoda</taxon>
        <taxon>Chelicerata</taxon>
        <taxon>Arachnida</taxon>
        <taxon>Acari</taxon>
        <taxon>Parasitiformes</taxon>
        <taxon>Ixodida</taxon>
        <taxon>Ixodoidea</taxon>
        <taxon>Ixodidae</taxon>
        <taxon>Rhipicephalinae</taxon>
        <taxon>Rhipicephalus</taxon>
        <taxon>Boophilus</taxon>
    </lineage>
</organism>
<feature type="coiled-coil region" evidence="1">
    <location>
        <begin position="289"/>
        <end position="316"/>
    </location>
</feature>
<reference evidence="3" key="2">
    <citation type="submission" date="2021-09" db="EMBL/GenBank/DDBJ databases">
        <authorList>
            <person name="Jia N."/>
            <person name="Wang J."/>
            <person name="Shi W."/>
            <person name="Du L."/>
            <person name="Sun Y."/>
            <person name="Zhan W."/>
            <person name="Jiang J."/>
            <person name="Wang Q."/>
            <person name="Zhang B."/>
            <person name="Ji P."/>
            <person name="Sakyi L.B."/>
            <person name="Cui X."/>
            <person name="Yuan T."/>
            <person name="Jiang B."/>
            <person name="Yang W."/>
            <person name="Lam T.T.-Y."/>
            <person name="Chang Q."/>
            <person name="Ding S."/>
            <person name="Wang X."/>
            <person name="Zhu J."/>
            <person name="Ruan X."/>
            <person name="Zhao L."/>
            <person name="Wei J."/>
            <person name="Que T."/>
            <person name="Du C."/>
            <person name="Cheng J."/>
            <person name="Dai P."/>
            <person name="Han X."/>
            <person name="Huang E."/>
            <person name="Gao Y."/>
            <person name="Liu J."/>
            <person name="Shao H."/>
            <person name="Ye R."/>
            <person name="Li L."/>
            <person name="Wei W."/>
            <person name="Wang X."/>
            <person name="Wang C."/>
            <person name="Huo Q."/>
            <person name="Li W."/>
            <person name="Guo W."/>
            <person name="Chen H."/>
            <person name="Chen S."/>
            <person name="Zhou L."/>
            <person name="Zhou L."/>
            <person name="Ni X."/>
            <person name="Tian J."/>
            <person name="Zhou Y."/>
            <person name="Sheng Y."/>
            <person name="Liu T."/>
            <person name="Pan Y."/>
            <person name="Xia L."/>
            <person name="Li J."/>
            <person name="Zhao F."/>
            <person name="Cao W."/>
        </authorList>
    </citation>
    <scope>NUCLEOTIDE SEQUENCE</scope>
    <source>
        <strain evidence="3">Rmic-2018</strain>
        <tissue evidence="3">Larvae</tissue>
    </source>
</reference>
<dbReference type="EMBL" id="JABSTU010000010">
    <property type="protein sequence ID" value="KAH8019277.1"/>
    <property type="molecule type" value="Genomic_DNA"/>
</dbReference>
<reference evidence="3" key="1">
    <citation type="journal article" date="2020" name="Cell">
        <title>Large-Scale Comparative Analyses of Tick Genomes Elucidate Their Genetic Diversity and Vector Capacities.</title>
        <authorList>
            <consortium name="Tick Genome and Microbiome Consortium (TIGMIC)"/>
            <person name="Jia N."/>
            <person name="Wang J."/>
            <person name="Shi W."/>
            <person name="Du L."/>
            <person name="Sun Y."/>
            <person name="Zhan W."/>
            <person name="Jiang J.F."/>
            <person name="Wang Q."/>
            <person name="Zhang B."/>
            <person name="Ji P."/>
            <person name="Bell-Sakyi L."/>
            <person name="Cui X.M."/>
            <person name="Yuan T.T."/>
            <person name="Jiang B.G."/>
            <person name="Yang W.F."/>
            <person name="Lam T.T."/>
            <person name="Chang Q.C."/>
            <person name="Ding S.J."/>
            <person name="Wang X.J."/>
            <person name="Zhu J.G."/>
            <person name="Ruan X.D."/>
            <person name="Zhao L."/>
            <person name="Wei J.T."/>
            <person name="Ye R.Z."/>
            <person name="Que T.C."/>
            <person name="Du C.H."/>
            <person name="Zhou Y.H."/>
            <person name="Cheng J.X."/>
            <person name="Dai P.F."/>
            <person name="Guo W.B."/>
            <person name="Han X.H."/>
            <person name="Huang E.J."/>
            <person name="Li L.F."/>
            <person name="Wei W."/>
            <person name="Gao Y.C."/>
            <person name="Liu J.Z."/>
            <person name="Shao H.Z."/>
            <person name="Wang X."/>
            <person name="Wang C.C."/>
            <person name="Yang T.C."/>
            <person name="Huo Q.B."/>
            <person name="Li W."/>
            <person name="Chen H.Y."/>
            <person name="Chen S.E."/>
            <person name="Zhou L.G."/>
            <person name="Ni X.B."/>
            <person name="Tian J.H."/>
            <person name="Sheng Y."/>
            <person name="Liu T."/>
            <person name="Pan Y.S."/>
            <person name="Xia L.Y."/>
            <person name="Li J."/>
            <person name="Zhao F."/>
            <person name="Cao W.C."/>
        </authorList>
    </citation>
    <scope>NUCLEOTIDE SEQUENCE</scope>
    <source>
        <strain evidence="3">Rmic-2018</strain>
    </source>
</reference>
<evidence type="ECO:0000256" key="2">
    <source>
        <dbReference type="SAM" id="MobiDB-lite"/>
    </source>
</evidence>
<proteinExistence type="predicted"/>
<protein>
    <submittedName>
        <fullName evidence="3">Uncharacterized protein</fullName>
    </submittedName>
</protein>
<evidence type="ECO:0000313" key="4">
    <source>
        <dbReference type="Proteomes" id="UP000821866"/>
    </source>
</evidence>
<dbReference type="Proteomes" id="UP000821866">
    <property type="component" value="Chromosome 8"/>
</dbReference>
<dbReference type="AlphaFoldDB" id="A0A9J6DAQ1"/>
<gene>
    <name evidence="3" type="ORF">HPB51_018672</name>
</gene>
<keyword evidence="4" id="KW-1185">Reference proteome</keyword>